<gene>
    <name evidence="2" type="ORF">NCTC10918_01458</name>
</gene>
<dbReference type="EMBL" id="LR134521">
    <property type="protein sequence ID" value="VEJ30181.1"/>
    <property type="molecule type" value="Genomic_DNA"/>
</dbReference>
<proteinExistence type="predicted"/>
<feature type="region of interest" description="Disordered" evidence="1">
    <location>
        <begin position="1"/>
        <end position="120"/>
    </location>
</feature>
<protein>
    <submittedName>
        <fullName evidence="2">Uncharacterized protein</fullName>
    </submittedName>
</protein>
<organism evidence="2 3">
    <name type="scientific">Rothia dentocariosa</name>
    <dbReference type="NCBI Taxonomy" id="2047"/>
    <lineage>
        <taxon>Bacteria</taxon>
        <taxon>Bacillati</taxon>
        <taxon>Actinomycetota</taxon>
        <taxon>Actinomycetes</taxon>
        <taxon>Micrococcales</taxon>
        <taxon>Micrococcaceae</taxon>
        <taxon>Rothia</taxon>
    </lineage>
</organism>
<evidence type="ECO:0000313" key="2">
    <source>
        <dbReference type="EMBL" id="VEJ30181.1"/>
    </source>
</evidence>
<evidence type="ECO:0000256" key="1">
    <source>
        <dbReference type="SAM" id="MobiDB-lite"/>
    </source>
</evidence>
<sequence length="179" mass="19541">MSQGPHTSRGHVPRHTSTSNDTDDATRILSPQTLADNDSADADATVPLSSIHSSYETDDDATEFLNLQDLPSSSPDTDATRAIPNPHEAPKPHESSDTVALDALDDSPTEAISASQDPRAHYVQHTRAAQPQTRVQPDIALRLIILPRSPCQRVLPVCRPRPRARSTMPPRIPTPLTRR</sequence>
<evidence type="ECO:0000313" key="3">
    <source>
        <dbReference type="Proteomes" id="UP000270988"/>
    </source>
</evidence>
<dbReference type="AlphaFoldDB" id="A0A448UW62"/>
<name>A0A448UW62_9MICC</name>
<dbReference type="Proteomes" id="UP000270988">
    <property type="component" value="Chromosome"/>
</dbReference>
<accession>A0A448UW62</accession>
<reference evidence="2 3" key="1">
    <citation type="submission" date="2018-12" db="EMBL/GenBank/DDBJ databases">
        <authorList>
            <consortium name="Pathogen Informatics"/>
        </authorList>
    </citation>
    <scope>NUCLEOTIDE SEQUENCE [LARGE SCALE GENOMIC DNA]</scope>
    <source>
        <strain evidence="2 3">NCTC10918</strain>
    </source>
</reference>